<dbReference type="InterPro" id="IPR058210">
    <property type="entry name" value="SACS/Nov_dom"/>
</dbReference>
<accession>A0A812WS29</accession>
<dbReference type="SUPFAM" id="SSF55874">
    <property type="entry name" value="ATPase domain of HSP90 chaperone/DNA topoisomerase II/histidine kinase"/>
    <property type="match status" value="1"/>
</dbReference>
<dbReference type="Gene3D" id="3.30.565.10">
    <property type="entry name" value="Histidine kinase-like ATPase, C-terminal domain"/>
    <property type="match status" value="1"/>
</dbReference>
<feature type="compositionally biased region" description="Basic and acidic residues" evidence="2">
    <location>
        <begin position="2666"/>
        <end position="2675"/>
    </location>
</feature>
<feature type="compositionally biased region" description="Basic and acidic residues" evidence="2">
    <location>
        <begin position="2711"/>
        <end position="2727"/>
    </location>
</feature>
<dbReference type="InterPro" id="IPR052957">
    <property type="entry name" value="Auxin_embryo_med"/>
</dbReference>
<evidence type="ECO:0000256" key="1">
    <source>
        <dbReference type="SAM" id="Coils"/>
    </source>
</evidence>
<feature type="domain" description="Sacsin/Nov" evidence="4">
    <location>
        <begin position="1175"/>
        <end position="1285"/>
    </location>
</feature>
<dbReference type="PANTHER" id="PTHR32387:SF0">
    <property type="entry name" value="PROTEIN NO VEIN"/>
    <property type="match status" value="1"/>
</dbReference>
<keyword evidence="6" id="KW-1185">Reference proteome</keyword>
<dbReference type="InterPro" id="IPR036890">
    <property type="entry name" value="HATPase_C_sf"/>
</dbReference>
<evidence type="ECO:0000259" key="3">
    <source>
        <dbReference type="Pfam" id="PF13020"/>
    </source>
</evidence>
<protein>
    <submittedName>
        <fullName evidence="5">NOV protein</fullName>
    </submittedName>
</protein>
<feature type="region of interest" description="Disordered" evidence="2">
    <location>
        <begin position="640"/>
        <end position="676"/>
    </location>
</feature>
<dbReference type="Proteomes" id="UP000601435">
    <property type="component" value="Unassembled WGS sequence"/>
</dbReference>
<feature type="domain" description="Protein NO VEIN C-terminal" evidence="3">
    <location>
        <begin position="2836"/>
        <end position="2942"/>
    </location>
</feature>
<dbReference type="EMBL" id="CAJNJA010035252">
    <property type="protein sequence ID" value="CAE7704431.1"/>
    <property type="molecule type" value="Genomic_DNA"/>
</dbReference>
<feature type="compositionally biased region" description="Basic and acidic residues" evidence="2">
    <location>
        <begin position="2747"/>
        <end position="2763"/>
    </location>
</feature>
<feature type="region of interest" description="Disordered" evidence="2">
    <location>
        <begin position="2563"/>
        <end position="2597"/>
    </location>
</feature>
<evidence type="ECO:0000256" key="2">
    <source>
        <dbReference type="SAM" id="MobiDB-lite"/>
    </source>
</evidence>
<dbReference type="Pfam" id="PF13020">
    <property type="entry name" value="NOV_C"/>
    <property type="match status" value="1"/>
</dbReference>
<dbReference type="NCBIfam" id="NF047352">
    <property type="entry name" value="P_loop_sacsin"/>
    <property type="match status" value="1"/>
</dbReference>
<feature type="compositionally biased region" description="Low complexity" evidence="2">
    <location>
        <begin position="2676"/>
        <end position="2686"/>
    </location>
</feature>
<gene>
    <name evidence="5" type="primary">NOV</name>
    <name evidence="5" type="ORF">SNEC2469_LOCUS20296</name>
</gene>
<sequence length="2979" mass="327464">MKACAPVPLPERWPRANSPMKARLLNGQSSVNILSPTSRVTLPLYCAVVQVPGEYKRWCVSSLAGQDTTYAYVATQADDDDEPLTWCLLCLFALLSRSAVLFKKETGLKKEKRRAAKDQGIRNTDGLLMLATAILQKGHRVMTFQDFELLCMSNDLEAEDVLSKCEFLEREDSGIVDIVEVQSLDDALVFCLVEKFGSDGDSICVEMDEFGRYANELLPKSKRETKGLQQILALHADKFCVSGFKVTIRQRPTWPEPSIDDAVPASLSKLSDGVQREGSTDSSTVTADTFAGRLRKTVPDITEALLKQPVLFKGSLGKTSTESDTTKLASAFEKCIERYGILRPELLVAEIDSACALRDISEEARPQQFLQEELLKDPHVGDILAGFATRLLLVASYVRTSLLSQPILTIHDLEMHILSHPMFKGKRSFEDAGLGKLQFHPLVKHHFGLDDLPSIPQGFPAIGGREILQYFFSADVLSILGKGTRLSSARTRSALAALSKIAEAYHFDDFRELGIAVQDGSFLGQIIPAMVNSKFELKSIMRAGDGHMKQLAKLSSKEKQQELVSSLSVQFGYGTVQLTVGSEPERESFQGTSSLAGITSTRPDWPIGNATLKLADRVTNYARWLFAELLQLAKAEETPGPAAHVSNQEAGEVDLSEVPAEAPNSKHEADERGEAEDMAVKLSKRLLRSLREILREPNLELRGLLEAPPVAPSSKPWLGHFEDRMCKEEQKKDWNDMKLGTFGSWLAQNSDQIANSAGLVSRSREQLDVEKAAQDMCRRIRADGGNQKAADDPTLVLHVLQQYYAGVLTNSELQAIVDNVGDVEIEAKPEGDSTDVVLQASSSHVSLPAAQQAAMSEERDRLLESATEAALSCPLLFDVVESLPEWETNFGALAMDISSFLRSPEFQSRARKRGAVACILEVRHSVFLRLPSAEDSSTERLAEALGAVDGRSVSAIVLARVLREGTAAPLSLLKEQVSKGYRAFVETQPEHFLLTAIAALPRGIASKEVVEIIASGYMRLERPPVALLNLVFGVYEGVPSFRSALKRLGLHFGIMEWADPSRPENDQAAGSRAAATAAPATAAGATVEAKDAGMQSYPVTEQPSTFKESAVQLAAEEEDAQNEEVCRRIAAMKKVDYNFVDLEKREWIKEPEDAGVRSLQQTVQGAVKRLSEDLYSGEAHFLLELLQNCDDCTYPEGETPTLRLTYEPRKDKFKELSSFRVGDAVEAFLVVEHNERGFQEKNVIAICDIDKSTKQATDKKFIGAKGIGFKSVFLVTATPVLHSRGFHFHFDAEAMQGLGSLLPFPLKPASKPPRGTRLVLPLSSISGPLRKRGLRAPDVGKRALKDVQPTLLLFLRKVARVEAFDGDSGLQRVISKMRLPSEGQTNAEEINLKVDEVNTWSPEESPKSEEQRWLIQTRGVEVQGDVESGSSVTELKLAFRLDANAGSTEKVYAWLPLQSYGLRFVVQADWKVPSSREAITDNVFNQQIREQVPAAFVEAAEAFRTRAAAAALEHSIVLRSCGEDAGYHGLPLSQLRAALDASADALQPLYTAVPRTGDAVNFFQGTDAGILRALRNVPIMLVRVPGGGPGPDDANLPPCEGDVEEAEQDERHFRLGFSTAKHAVRERLPEGIPASLSEHLPTLEPLLAQAGHYLEVGKLPARVAEALGVPVLDADVALDCLKAFASRAAERDDADMPIALGTSDIETLHLLLLIVEAKPEFLEEVRHLAVVPTEAGLVALAEQEASGSKIYDIPDELAGLEAVLGEGQRLDPRLGHIAHPKVKQLLLKLGVERVDGLAFFDNVLLPVLAQGEAPDAEQLLAVTRRFKQLVAICEDEGFKEMMAGRVRETGWWAVASSHTCESQMVKVGGQSGQGLHLKSLSKSLASALRLADGASETEWLTPSEQYFEKEEAANSEEREKWEDFWTFLGAVPAFHMEIDFKDVASAELERLLQIAGKDAKLAEEVVMLLAPHGEFYKDPRKRRERGGHLLWGACSATLLGCRHMTKRFAFLPCVSTLAEAWPDLGIEQSPSAETIISLLRGLHTTQEYLRLRTSEMMTIYAKLQEKPAQRSAATVSAFIGQDGDLEDFLNEEPWVFIPNHPKPHGGFKDWYEVRAQDPHRGSFYRVKQLVFQDRAECLDGFSQNAGDDVIDLMRERLDKRVVANYYFGDKTLFPSTWTRKPPQNRLLGLLATRHVQDKLRVEDYIAVLEAVDEQISVITSKKGLPKISLESIPGLMNQILRRVRIVVDTELREARDRQEEVEEEQEEKQDSRLATDMGMSNSLATFCRATSGLRFLKAADGSWQPMKHFAYVAAETKRNEFSGWSAGALQYVAIAPEMKGRRAPAIFKLLQRCGIRPWDKKEETLRKCAVIVSCEEVLKEKRRAATMQILSEAIQIAEEKYSDVKDEENMLDGIDIFGRLRSLAGRLRVEPASALSVHQAIVSTSARARYVAVRFAEFKSHKGAGVPIVRTKQLEETTIAFTGEAPADSGDEEKQIVFTFQGGVVEALEQGSKSLSRALVMVATQRLPGELPKDDGYEGRRGLSEPAWIVANLLTMAIGDAAGQCQDQPSERVPETSSESISTEGVSESEENPSTRRLLDKLFEEFKDMEKSDMREALAHASDEGDQGSGVESDLSTADLLQNAYEALHFRRKKRAKKTQAQAPEKSARRDKELGELPPSLDELLPPMLPYDATRSDGSNLLFDVPGGRSEQADRPQDADDGRKSEVLPEANPGDVAQSIRAKQVGRLRDGEADRPSRRERGLSHPRGYSLKRIALDLDAPPLETGTFGDTDVRPEDLQEVLAKASTPSSGSGAGSSAGGLEWVGKVGELLAKRSLEQQGFEVCWVNETGELGLPFDLILSQGGSLPTLRSDGGSVQGELAAELLDAALRGKGDPNVCFAEVKSTTSGDREVFEISRAEVTALSTLGPRYWLARVFGVPDTNPKSGMAADQAAQNTKVRLWKDPKKALQSGDMKLLLLT</sequence>
<evidence type="ECO:0000259" key="4">
    <source>
        <dbReference type="Pfam" id="PF25794"/>
    </source>
</evidence>
<feature type="coiled-coil region" evidence="1">
    <location>
        <begin position="2247"/>
        <end position="2274"/>
    </location>
</feature>
<dbReference type="OrthoDB" id="1262810at2759"/>
<evidence type="ECO:0000313" key="6">
    <source>
        <dbReference type="Proteomes" id="UP000601435"/>
    </source>
</evidence>
<feature type="compositionally biased region" description="Polar residues" evidence="2">
    <location>
        <begin position="2575"/>
        <end position="2586"/>
    </location>
</feature>
<feature type="region of interest" description="Disordered" evidence="2">
    <location>
        <begin position="2652"/>
        <end position="2766"/>
    </location>
</feature>
<dbReference type="Pfam" id="PF25794">
    <property type="entry name" value="SACS"/>
    <property type="match status" value="1"/>
</dbReference>
<dbReference type="PANTHER" id="PTHR32387">
    <property type="entry name" value="WU:FJ29H11"/>
    <property type="match status" value="1"/>
</dbReference>
<dbReference type="InterPro" id="IPR024975">
    <property type="entry name" value="NOV_C"/>
</dbReference>
<comment type="caution">
    <text evidence="5">The sequence shown here is derived from an EMBL/GenBank/DDBJ whole genome shotgun (WGS) entry which is preliminary data.</text>
</comment>
<evidence type="ECO:0000313" key="5">
    <source>
        <dbReference type="EMBL" id="CAE7704431.1"/>
    </source>
</evidence>
<keyword evidence="1" id="KW-0175">Coiled coil</keyword>
<feature type="region of interest" description="Disordered" evidence="2">
    <location>
        <begin position="2613"/>
        <end position="2634"/>
    </location>
</feature>
<feature type="compositionally biased region" description="Basic and acidic residues" evidence="2">
    <location>
        <begin position="2613"/>
        <end position="2623"/>
    </location>
</feature>
<reference evidence="5" key="1">
    <citation type="submission" date="2021-02" db="EMBL/GenBank/DDBJ databases">
        <authorList>
            <person name="Dougan E. K."/>
            <person name="Rhodes N."/>
            <person name="Thang M."/>
            <person name="Chan C."/>
        </authorList>
    </citation>
    <scope>NUCLEOTIDE SEQUENCE</scope>
</reference>
<proteinExistence type="predicted"/>
<name>A0A812WS29_9DINO</name>
<organism evidence="5 6">
    <name type="scientific">Symbiodinium necroappetens</name>
    <dbReference type="NCBI Taxonomy" id="1628268"/>
    <lineage>
        <taxon>Eukaryota</taxon>
        <taxon>Sar</taxon>
        <taxon>Alveolata</taxon>
        <taxon>Dinophyceae</taxon>
        <taxon>Suessiales</taxon>
        <taxon>Symbiodiniaceae</taxon>
        <taxon>Symbiodinium</taxon>
    </lineage>
</organism>